<keyword evidence="1" id="KW-0732">Signal</keyword>
<feature type="signal peptide" evidence="1">
    <location>
        <begin position="1"/>
        <end position="22"/>
    </location>
</feature>
<keyword evidence="4" id="KW-1185">Reference proteome</keyword>
<proteinExistence type="predicted"/>
<gene>
    <name evidence="3" type="ORF">EJB05_05501</name>
</gene>
<feature type="chain" id="PRO_5023833208" description="Pectinesterase inhibitor domain-containing protein" evidence="1">
    <location>
        <begin position="23"/>
        <end position="219"/>
    </location>
</feature>
<dbReference type="Pfam" id="PF04043">
    <property type="entry name" value="PMEI"/>
    <property type="match status" value="1"/>
</dbReference>
<feature type="domain" description="Pectinesterase inhibitor" evidence="2">
    <location>
        <begin position="40"/>
        <end position="193"/>
    </location>
</feature>
<organism evidence="3 4">
    <name type="scientific">Eragrostis curvula</name>
    <name type="common">weeping love grass</name>
    <dbReference type="NCBI Taxonomy" id="38414"/>
    <lineage>
        <taxon>Eukaryota</taxon>
        <taxon>Viridiplantae</taxon>
        <taxon>Streptophyta</taxon>
        <taxon>Embryophyta</taxon>
        <taxon>Tracheophyta</taxon>
        <taxon>Spermatophyta</taxon>
        <taxon>Magnoliopsida</taxon>
        <taxon>Liliopsida</taxon>
        <taxon>Poales</taxon>
        <taxon>Poaceae</taxon>
        <taxon>PACMAD clade</taxon>
        <taxon>Chloridoideae</taxon>
        <taxon>Eragrostideae</taxon>
        <taxon>Eragrostidinae</taxon>
        <taxon>Eragrostis</taxon>
    </lineage>
</organism>
<evidence type="ECO:0000259" key="2">
    <source>
        <dbReference type="SMART" id="SM00856"/>
    </source>
</evidence>
<dbReference type="AlphaFoldDB" id="A0A5J9WF14"/>
<dbReference type="InterPro" id="IPR035513">
    <property type="entry name" value="Invertase/methylesterase_inhib"/>
</dbReference>
<dbReference type="EMBL" id="RWGY01000004">
    <property type="protein sequence ID" value="TVU45990.1"/>
    <property type="molecule type" value="Genomic_DNA"/>
</dbReference>
<dbReference type="Gramene" id="TVU45990">
    <property type="protein sequence ID" value="TVU45990"/>
    <property type="gene ID" value="EJB05_05501"/>
</dbReference>
<evidence type="ECO:0000313" key="4">
    <source>
        <dbReference type="Proteomes" id="UP000324897"/>
    </source>
</evidence>
<dbReference type="Proteomes" id="UP000324897">
    <property type="component" value="Chromosome 5"/>
</dbReference>
<dbReference type="OrthoDB" id="684246at2759"/>
<accession>A0A5J9WF14</accession>
<dbReference type="Gene3D" id="1.20.140.40">
    <property type="entry name" value="Invertase/pectin methylesterase inhibitor family protein"/>
    <property type="match status" value="1"/>
</dbReference>
<evidence type="ECO:0000313" key="3">
    <source>
        <dbReference type="EMBL" id="TVU45990.1"/>
    </source>
</evidence>
<dbReference type="SUPFAM" id="SSF101148">
    <property type="entry name" value="Plant invertase/pectin methylesterase inhibitor"/>
    <property type="match status" value="1"/>
</dbReference>
<dbReference type="GO" id="GO:0004857">
    <property type="term" value="F:enzyme inhibitor activity"/>
    <property type="evidence" value="ECO:0007669"/>
    <property type="project" value="InterPro"/>
</dbReference>
<dbReference type="InterPro" id="IPR006501">
    <property type="entry name" value="Pectinesterase_inhib_dom"/>
</dbReference>
<protein>
    <recommendedName>
        <fullName evidence="2">Pectinesterase inhibitor domain-containing protein</fullName>
    </recommendedName>
</protein>
<evidence type="ECO:0000256" key="1">
    <source>
        <dbReference type="SAM" id="SignalP"/>
    </source>
</evidence>
<feature type="non-terminal residue" evidence="3">
    <location>
        <position position="1"/>
    </location>
</feature>
<sequence length="219" mass="23373">MMAASSFIQLLLVLATCSAAVATNESPMPPKPAPGPSSSAATSFLHACCAPVRHADACYNLLLPYADSFHGSLARVTRTSAGLATTRQHGLTEDLARLKQHGTGAGRMADMVLADCFNTVATAEEFANETLGQLDDLVAGVKSKKDLETEKFFAQVWIGSAASSMSDCMDWVHDDPAMSSPVLKEVTTLCASAKPYMDIALDLIDAIKFESVIYDRHNK</sequence>
<reference evidence="3 4" key="1">
    <citation type="journal article" date="2019" name="Sci. Rep.">
        <title>A high-quality genome of Eragrostis curvula grass provides insights into Poaceae evolution and supports new strategies to enhance forage quality.</title>
        <authorList>
            <person name="Carballo J."/>
            <person name="Santos B.A.C.M."/>
            <person name="Zappacosta D."/>
            <person name="Garbus I."/>
            <person name="Selva J.P."/>
            <person name="Gallo C.A."/>
            <person name="Diaz A."/>
            <person name="Albertini E."/>
            <person name="Caccamo M."/>
            <person name="Echenique V."/>
        </authorList>
    </citation>
    <scope>NUCLEOTIDE SEQUENCE [LARGE SCALE GENOMIC DNA]</scope>
    <source>
        <strain evidence="4">cv. Victoria</strain>
        <tissue evidence="3">Leaf</tissue>
    </source>
</reference>
<comment type="caution">
    <text evidence="3">The sequence shown here is derived from an EMBL/GenBank/DDBJ whole genome shotgun (WGS) entry which is preliminary data.</text>
</comment>
<name>A0A5J9WF14_9POAL</name>
<dbReference type="SMART" id="SM00856">
    <property type="entry name" value="PMEI"/>
    <property type="match status" value="1"/>
</dbReference>